<dbReference type="InterPro" id="IPR001789">
    <property type="entry name" value="Sig_transdc_resp-reg_receiver"/>
</dbReference>
<proteinExistence type="predicted"/>
<keyword evidence="5" id="KW-1185">Reference proteome</keyword>
<dbReference type="EMBL" id="PIPO01000001">
    <property type="protein sequence ID" value="RUO35103.1"/>
    <property type="molecule type" value="Genomic_DNA"/>
</dbReference>
<dbReference type="InterPro" id="IPR011006">
    <property type="entry name" value="CheY-like_superfamily"/>
</dbReference>
<dbReference type="Pfam" id="PF00072">
    <property type="entry name" value="Response_reg"/>
    <property type="match status" value="2"/>
</dbReference>
<dbReference type="InterPro" id="IPR050595">
    <property type="entry name" value="Bact_response_regulator"/>
</dbReference>
<dbReference type="PANTHER" id="PTHR44591">
    <property type="entry name" value="STRESS RESPONSE REGULATOR PROTEIN 1"/>
    <property type="match status" value="1"/>
</dbReference>
<dbReference type="SMART" id="SM00448">
    <property type="entry name" value="REC"/>
    <property type="match status" value="1"/>
</dbReference>
<feature type="domain" description="Response regulatory" evidence="3">
    <location>
        <begin position="137"/>
        <end position="253"/>
    </location>
</feature>
<keyword evidence="1 2" id="KW-0597">Phosphoprotein</keyword>
<evidence type="ECO:0000313" key="5">
    <source>
        <dbReference type="Proteomes" id="UP000287823"/>
    </source>
</evidence>
<feature type="domain" description="Response regulatory" evidence="3">
    <location>
        <begin position="12"/>
        <end position="128"/>
    </location>
</feature>
<dbReference type="SUPFAM" id="SSF52172">
    <property type="entry name" value="CheY-like"/>
    <property type="match status" value="2"/>
</dbReference>
<feature type="modified residue" description="4-aspartylphosphate" evidence="2">
    <location>
        <position position="61"/>
    </location>
</feature>
<evidence type="ECO:0000259" key="3">
    <source>
        <dbReference type="PROSITE" id="PS50110"/>
    </source>
</evidence>
<evidence type="ECO:0000256" key="1">
    <source>
        <dbReference type="ARBA" id="ARBA00022553"/>
    </source>
</evidence>
<dbReference type="Gene3D" id="3.40.50.2300">
    <property type="match status" value="2"/>
</dbReference>
<protein>
    <recommendedName>
        <fullName evidence="3">Response regulatory domain-containing protein</fullName>
    </recommendedName>
</protein>
<evidence type="ECO:0000256" key="2">
    <source>
        <dbReference type="PROSITE-ProRule" id="PRU00169"/>
    </source>
</evidence>
<dbReference type="GO" id="GO:0000160">
    <property type="term" value="P:phosphorelay signal transduction system"/>
    <property type="evidence" value="ECO:0007669"/>
    <property type="project" value="InterPro"/>
</dbReference>
<accession>A0A432WMT3</accession>
<name>A0A432WMT3_9GAMM</name>
<gene>
    <name evidence="4" type="ORF">CWE14_03660</name>
</gene>
<reference evidence="4 5" key="1">
    <citation type="journal article" date="2011" name="Front. Microbiol.">
        <title>Genomic signatures of strain selection and enhancement in Bacillus atrophaeus var. globigii, a historical biowarfare simulant.</title>
        <authorList>
            <person name="Gibbons H.S."/>
            <person name="Broomall S.M."/>
            <person name="McNew L.A."/>
            <person name="Daligault H."/>
            <person name="Chapman C."/>
            <person name="Bruce D."/>
            <person name="Karavis M."/>
            <person name="Krepps M."/>
            <person name="McGregor P.A."/>
            <person name="Hong C."/>
            <person name="Park K.H."/>
            <person name="Akmal A."/>
            <person name="Feldman A."/>
            <person name="Lin J.S."/>
            <person name="Chang W.E."/>
            <person name="Higgs B.W."/>
            <person name="Demirev P."/>
            <person name="Lindquist J."/>
            <person name="Liem A."/>
            <person name="Fochler E."/>
            <person name="Read T.D."/>
            <person name="Tapia R."/>
            <person name="Johnson S."/>
            <person name="Bishop-Lilly K.A."/>
            <person name="Detter C."/>
            <person name="Han C."/>
            <person name="Sozhamannan S."/>
            <person name="Rosenzweig C.N."/>
            <person name="Skowronski E.W."/>
        </authorList>
    </citation>
    <scope>NUCLEOTIDE SEQUENCE [LARGE SCALE GENOMIC DNA]</scope>
    <source>
        <strain evidence="4 5">Y4G10-17</strain>
    </source>
</reference>
<dbReference type="Proteomes" id="UP000287823">
    <property type="component" value="Unassembled WGS sequence"/>
</dbReference>
<organism evidence="4 5">
    <name type="scientific">Aliidiomarina soli</name>
    <dbReference type="NCBI Taxonomy" id="1928574"/>
    <lineage>
        <taxon>Bacteria</taxon>
        <taxon>Pseudomonadati</taxon>
        <taxon>Pseudomonadota</taxon>
        <taxon>Gammaproteobacteria</taxon>
        <taxon>Alteromonadales</taxon>
        <taxon>Idiomarinaceae</taxon>
        <taxon>Aliidiomarina</taxon>
    </lineage>
</organism>
<dbReference type="PANTHER" id="PTHR44591:SF3">
    <property type="entry name" value="RESPONSE REGULATORY DOMAIN-CONTAINING PROTEIN"/>
    <property type="match status" value="1"/>
</dbReference>
<comment type="caution">
    <text evidence="4">The sequence shown here is derived from an EMBL/GenBank/DDBJ whole genome shotgun (WGS) entry which is preliminary data.</text>
</comment>
<feature type="modified residue" description="4-aspartylphosphate" evidence="2">
    <location>
        <position position="186"/>
    </location>
</feature>
<dbReference type="RefSeq" id="WP_126798111.1">
    <property type="nucleotide sequence ID" value="NZ_PIPO01000001.1"/>
</dbReference>
<evidence type="ECO:0000313" key="4">
    <source>
        <dbReference type="EMBL" id="RUO35103.1"/>
    </source>
</evidence>
<dbReference type="PROSITE" id="PS50110">
    <property type="entry name" value="RESPONSE_REGULATORY"/>
    <property type="match status" value="2"/>
</dbReference>
<dbReference type="AlphaFoldDB" id="A0A432WMT3"/>
<sequence length="258" mass="28622">MQSQTPDNKQLDCLILTEGNGPLAEIRGALHDEGLQTRCADSLSDFQQQSSEQVPDLVLIDLDFQRQRVSASDELLSFKEENPGVPCFMLSERGDFKSRLAAVRAGASFFFQAPLNTAQLIEKIRQACGQSEPSQRLIVVLEDEPVQADLYGAVLKSGGFNVVIADDPEQALQYLLDNDAGLLITDVHLPKCSGLEFGQLLRQHEVLAELPILFMSNDTAVDIKLAALSIAFDEFITKPIEPWRLLMIVEARMMRLYG</sequence>
<dbReference type="CDD" id="cd00156">
    <property type="entry name" value="REC"/>
    <property type="match status" value="1"/>
</dbReference>